<feature type="compositionally biased region" description="Polar residues" evidence="1">
    <location>
        <begin position="174"/>
        <end position="185"/>
    </location>
</feature>
<proteinExistence type="predicted"/>
<feature type="region of interest" description="Disordered" evidence="1">
    <location>
        <begin position="331"/>
        <end position="353"/>
    </location>
</feature>
<feature type="compositionally biased region" description="Polar residues" evidence="1">
    <location>
        <begin position="200"/>
        <end position="214"/>
    </location>
</feature>
<dbReference type="AlphaFoldDB" id="A0A9P9F7T1"/>
<feature type="region of interest" description="Disordered" evidence="1">
    <location>
        <begin position="145"/>
        <end position="239"/>
    </location>
</feature>
<keyword evidence="3" id="KW-1185">Reference proteome</keyword>
<evidence type="ECO:0000313" key="3">
    <source>
        <dbReference type="Proteomes" id="UP000717696"/>
    </source>
</evidence>
<feature type="compositionally biased region" description="Polar residues" evidence="1">
    <location>
        <begin position="341"/>
        <end position="353"/>
    </location>
</feature>
<dbReference type="Proteomes" id="UP000717696">
    <property type="component" value="Unassembled WGS sequence"/>
</dbReference>
<organism evidence="2 3">
    <name type="scientific">Dactylonectria estremocensis</name>
    <dbReference type="NCBI Taxonomy" id="1079267"/>
    <lineage>
        <taxon>Eukaryota</taxon>
        <taxon>Fungi</taxon>
        <taxon>Dikarya</taxon>
        <taxon>Ascomycota</taxon>
        <taxon>Pezizomycotina</taxon>
        <taxon>Sordariomycetes</taxon>
        <taxon>Hypocreomycetidae</taxon>
        <taxon>Hypocreales</taxon>
        <taxon>Nectriaceae</taxon>
        <taxon>Dactylonectria</taxon>
    </lineage>
</organism>
<evidence type="ECO:0000313" key="2">
    <source>
        <dbReference type="EMBL" id="KAH7155195.1"/>
    </source>
</evidence>
<feature type="compositionally biased region" description="Basic and acidic residues" evidence="1">
    <location>
        <begin position="19"/>
        <end position="28"/>
    </location>
</feature>
<feature type="compositionally biased region" description="Polar residues" evidence="1">
    <location>
        <begin position="147"/>
        <end position="157"/>
    </location>
</feature>
<sequence length="353" mass="39330">MPRRYFDVGMDPINNTPPKKTERSHAENQERAYIAASRRADRSIEARVQSARMASEIHKKRTGKAFRITEEIVVKEEMYEEEEDDFPRSHRLLGSHMSTSSADMNSRVGTYLTSRVAMSKYVSAAEQDWRDNAVNRAFAEMFPDASRQAQSLSQRWSTPGFPAPAPQNGRLPNAQDQTFDPSFQPISYDAGNSHDDRSRSFSGVSPSELGSGNNHTSPPGLTPGTTSHPDTPISQSALGFGEFAPNNFIDYSSHESAFTSELPAEARMLMEGMDLSGSLAPGANPQDWLSSNEPMFSYTDFNQPIKQEGMDMHAGLFDNSLEHMDWDIAQPGNGEEPSWDTFLNDTAWTNDQQ</sequence>
<evidence type="ECO:0000256" key="1">
    <source>
        <dbReference type="SAM" id="MobiDB-lite"/>
    </source>
</evidence>
<reference evidence="2" key="1">
    <citation type="journal article" date="2021" name="Nat. Commun.">
        <title>Genetic determinants of endophytism in the Arabidopsis root mycobiome.</title>
        <authorList>
            <person name="Mesny F."/>
            <person name="Miyauchi S."/>
            <person name="Thiergart T."/>
            <person name="Pickel B."/>
            <person name="Atanasova L."/>
            <person name="Karlsson M."/>
            <person name="Huettel B."/>
            <person name="Barry K.W."/>
            <person name="Haridas S."/>
            <person name="Chen C."/>
            <person name="Bauer D."/>
            <person name="Andreopoulos W."/>
            <person name="Pangilinan J."/>
            <person name="LaButti K."/>
            <person name="Riley R."/>
            <person name="Lipzen A."/>
            <person name="Clum A."/>
            <person name="Drula E."/>
            <person name="Henrissat B."/>
            <person name="Kohler A."/>
            <person name="Grigoriev I.V."/>
            <person name="Martin F.M."/>
            <person name="Hacquard S."/>
        </authorList>
    </citation>
    <scope>NUCLEOTIDE SEQUENCE</scope>
    <source>
        <strain evidence="2">MPI-CAGE-AT-0021</strain>
    </source>
</reference>
<feature type="compositionally biased region" description="Low complexity" evidence="1">
    <location>
        <begin position="215"/>
        <end position="229"/>
    </location>
</feature>
<gene>
    <name evidence="2" type="ORF">B0J13DRAFT_521351</name>
</gene>
<dbReference type="EMBL" id="JAGMUU010000004">
    <property type="protein sequence ID" value="KAH7155195.1"/>
    <property type="molecule type" value="Genomic_DNA"/>
</dbReference>
<dbReference type="OrthoDB" id="5397087at2759"/>
<name>A0A9P9F7T1_9HYPO</name>
<feature type="region of interest" description="Disordered" evidence="1">
    <location>
        <begin position="1"/>
        <end position="28"/>
    </location>
</feature>
<comment type="caution">
    <text evidence="2">The sequence shown here is derived from an EMBL/GenBank/DDBJ whole genome shotgun (WGS) entry which is preliminary data.</text>
</comment>
<accession>A0A9P9F7T1</accession>
<protein>
    <submittedName>
        <fullName evidence="2">Uncharacterized protein</fullName>
    </submittedName>
</protein>